<protein>
    <submittedName>
        <fullName evidence="1">Uncharacterized protein</fullName>
    </submittedName>
</protein>
<name>A0A2H5PEA2_CITUN</name>
<feature type="non-terminal residue" evidence="1">
    <location>
        <position position="429"/>
    </location>
</feature>
<dbReference type="AlphaFoldDB" id="A0A2H5PEA2"/>
<accession>A0A2H5PEA2</accession>
<evidence type="ECO:0000313" key="2">
    <source>
        <dbReference type="Proteomes" id="UP000236630"/>
    </source>
</evidence>
<gene>
    <name evidence="1" type="ORF">CUMW_128680</name>
</gene>
<organism evidence="1 2">
    <name type="scientific">Citrus unshiu</name>
    <name type="common">Satsuma mandarin</name>
    <name type="synonym">Citrus nobilis var. unshiu</name>
    <dbReference type="NCBI Taxonomy" id="55188"/>
    <lineage>
        <taxon>Eukaryota</taxon>
        <taxon>Viridiplantae</taxon>
        <taxon>Streptophyta</taxon>
        <taxon>Embryophyta</taxon>
        <taxon>Tracheophyta</taxon>
        <taxon>Spermatophyta</taxon>
        <taxon>Magnoliopsida</taxon>
        <taxon>eudicotyledons</taxon>
        <taxon>Gunneridae</taxon>
        <taxon>Pentapetalae</taxon>
        <taxon>rosids</taxon>
        <taxon>malvids</taxon>
        <taxon>Sapindales</taxon>
        <taxon>Rutaceae</taxon>
        <taxon>Aurantioideae</taxon>
        <taxon>Citrus</taxon>
    </lineage>
</organism>
<dbReference type="Proteomes" id="UP000236630">
    <property type="component" value="Unassembled WGS sequence"/>
</dbReference>
<proteinExistence type="predicted"/>
<dbReference type="EMBL" id="BDQV01000064">
    <property type="protein sequence ID" value="GAY50692.1"/>
    <property type="molecule type" value="Genomic_DNA"/>
</dbReference>
<dbReference type="InterPro" id="IPR009057">
    <property type="entry name" value="Homeodomain-like_sf"/>
</dbReference>
<dbReference type="PANTHER" id="PTHR46872:SF10">
    <property type="entry name" value="MYB-LIKE DOMAIN-CONTAINING PROTEIN"/>
    <property type="match status" value="1"/>
</dbReference>
<dbReference type="Gene3D" id="1.10.10.60">
    <property type="entry name" value="Homeodomain-like"/>
    <property type="match status" value="1"/>
</dbReference>
<keyword evidence="2" id="KW-1185">Reference proteome</keyword>
<dbReference type="PANTHER" id="PTHR46872">
    <property type="entry name" value="DNA BINDING PROTEIN"/>
    <property type="match status" value="1"/>
</dbReference>
<dbReference type="SUPFAM" id="SSF46689">
    <property type="entry name" value="Homeodomain-like"/>
    <property type="match status" value="1"/>
</dbReference>
<comment type="caution">
    <text evidence="1">The sequence shown here is derived from an EMBL/GenBank/DDBJ whole genome shotgun (WGS) entry which is preliminary data.</text>
</comment>
<sequence>MVGTARWPSVEPLDTSLGVEFKKIKGKRLFQVVVLQMQITGSDMLGWLKLLALDPCEPDVSRDSVQKFWYQALQLRKVWHISNAKCSQRKRKLEQFLNGGNFKAASGLASKRSNYQNVKKVTCQKTVRNSCSSDGCLTFDNSFKQKQLPTDSNTSDSITTWDPFSEDIFSLVNKNESFNGSDFFSPENYIVQDQPLVDSCELISSSHSSSSEEKVQQAVGLLSAESESESENPPRAVIPIGPKFQAEVPDWRGPITKKNLYDSESLKWLGTKIWPIEEASPLSNMRRIGRRGPQFCSCVSPGSADCIRCHMLSARHNLQSELGPAFLSWKFDEMGEVVSKKWTMKEQIMFETFMKTYLLSNAANFWERAAKCIPSKSKKMILSYYYNVSNPRRMSRLTRSSHDQVDSDEDQAKPVIMLILRNFWKEDFN</sequence>
<evidence type="ECO:0000313" key="1">
    <source>
        <dbReference type="EMBL" id="GAY50692.1"/>
    </source>
</evidence>
<dbReference type="STRING" id="55188.A0A2H5PEA2"/>
<reference evidence="1 2" key="1">
    <citation type="journal article" date="2017" name="Front. Genet.">
        <title>Draft sequencing of the heterozygous diploid genome of Satsuma (Citrus unshiu Marc.) using a hybrid assembly approach.</title>
        <authorList>
            <person name="Shimizu T."/>
            <person name="Tanizawa Y."/>
            <person name="Mochizuki T."/>
            <person name="Nagasaki H."/>
            <person name="Yoshioka T."/>
            <person name="Toyoda A."/>
            <person name="Fujiyama A."/>
            <person name="Kaminuma E."/>
            <person name="Nakamura Y."/>
        </authorList>
    </citation>
    <scope>NUCLEOTIDE SEQUENCE [LARGE SCALE GENOMIC DNA]</scope>
    <source>
        <strain evidence="2">cv. Miyagawa wase</strain>
    </source>
</reference>